<gene>
    <name evidence="3" type="ORF">P43SY_004230</name>
</gene>
<sequence>MVATTPVLTFAVVAVATLGVFGPSTVDAHGRLMKPLAEYRGQFPDSPVASLEGPQVLPPPAGKSYTGTPESNTEAFTTAFQASKYTTLRQFLNETLSAPKVVGQVFADNLDTKCGISRIGSPQPLPDQVEFGFRPGEGFVSDHQGPCEIWCDDVRVMSDANCAKTFAVEFGKGPAKVPYDKAKCAGAKVMQFYWLAVHVPKFQVYIYCAAINGGSAGPANNNSNNNNNPTPARTPAPANGPAPTTAPANGPAPGPAPTKKTNCARRSKTRRE</sequence>
<comment type="caution">
    <text evidence="3">The sequence shown here is derived from an EMBL/GenBank/DDBJ whole genome shotgun (WGS) entry which is preliminary data.</text>
</comment>
<keyword evidence="4" id="KW-1185">Reference proteome</keyword>
<dbReference type="AlphaFoldDB" id="A0AAD5LEP9"/>
<evidence type="ECO:0000313" key="4">
    <source>
        <dbReference type="Proteomes" id="UP001209570"/>
    </source>
</evidence>
<organism evidence="3 4">
    <name type="scientific">Pythium insidiosum</name>
    <name type="common">Pythiosis disease agent</name>
    <dbReference type="NCBI Taxonomy" id="114742"/>
    <lineage>
        <taxon>Eukaryota</taxon>
        <taxon>Sar</taxon>
        <taxon>Stramenopiles</taxon>
        <taxon>Oomycota</taxon>
        <taxon>Peronosporomycetes</taxon>
        <taxon>Pythiales</taxon>
        <taxon>Pythiaceae</taxon>
        <taxon>Pythium</taxon>
    </lineage>
</organism>
<proteinExistence type="predicted"/>
<feature type="compositionally biased region" description="Low complexity" evidence="1">
    <location>
        <begin position="220"/>
        <end position="231"/>
    </location>
</feature>
<evidence type="ECO:0000256" key="2">
    <source>
        <dbReference type="SAM" id="SignalP"/>
    </source>
</evidence>
<evidence type="ECO:0000256" key="1">
    <source>
        <dbReference type="SAM" id="MobiDB-lite"/>
    </source>
</evidence>
<feature type="compositionally biased region" description="Basic residues" evidence="1">
    <location>
        <begin position="262"/>
        <end position="272"/>
    </location>
</feature>
<feature type="region of interest" description="Disordered" evidence="1">
    <location>
        <begin position="220"/>
        <end position="272"/>
    </location>
</feature>
<protein>
    <submittedName>
        <fullName evidence="3">Uncharacterized protein</fullName>
    </submittedName>
</protein>
<accession>A0AAD5LEP9</accession>
<dbReference type="Proteomes" id="UP001209570">
    <property type="component" value="Unassembled WGS sequence"/>
</dbReference>
<name>A0AAD5LEP9_PYTIN</name>
<keyword evidence="2" id="KW-0732">Signal</keyword>
<feature type="signal peptide" evidence="2">
    <location>
        <begin position="1"/>
        <end position="28"/>
    </location>
</feature>
<reference evidence="3" key="1">
    <citation type="submission" date="2021-12" db="EMBL/GenBank/DDBJ databases">
        <title>Prjna785345.</title>
        <authorList>
            <person name="Rujirawat T."/>
            <person name="Krajaejun T."/>
        </authorList>
    </citation>
    <scope>NUCLEOTIDE SEQUENCE</scope>
    <source>
        <strain evidence="3">Pi057C3</strain>
    </source>
</reference>
<dbReference type="EMBL" id="JAKCXM010000219">
    <property type="protein sequence ID" value="KAJ0398364.1"/>
    <property type="molecule type" value="Genomic_DNA"/>
</dbReference>
<evidence type="ECO:0000313" key="3">
    <source>
        <dbReference type="EMBL" id="KAJ0398364.1"/>
    </source>
</evidence>
<feature type="chain" id="PRO_5041967912" evidence="2">
    <location>
        <begin position="29"/>
        <end position="272"/>
    </location>
</feature>
<feature type="region of interest" description="Disordered" evidence="1">
    <location>
        <begin position="48"/>
        <end position="70"/>
    </location>
</feature>